<keyword evidence="3" id="KW-1185">Reference proteome</keyword>
<keyword evidence="1" id="KW-1133">Transmembrane helix</keyword>
<evidence type="ECO:0000313" key="2">
    <source>
        <dbReference type="EMBL" id="GBR77582.1"/>
    </source>
</evidence>
<accession>A0A388TKL6</accession>
<proteinExistence type="predicted"/>
<dbReference type="AlphaFoldDB" id="A0A388TKL6"/>
<name>A0A388TKL6_9BACT</name>
<evidence type="ECO:0000313" key="3">
    <source>
        <dbReference type="Proteomes" id="UP000282196"/>
    </source>
</evidence>
<comment type="caution">
    <text evidence="2">The sequence shown here is derived from an EMBL/GenBank/DDBJ whole genome shotgun (WGS) entry which is preliminary data.</text>
</comment>
<protein>
    <submittedName>
        <fullName evidence="2">Uncharacterized protein</fullName>
    </submittedName>
</protein>
<reference evidence="2 3" key="1">
    <citation type="journal article" date="2019" name="ISME J.">
        <title>Genome analyses of uncultured TG2/ZB3 bacteria in 'Margulisbacteria' specifically attached to ectosymbiotic spirochetes of protists in the termite gut.</title>
        <authorList>
            <person name="Utami Y.D."/>
            <person name="Kuwahara H."/>
            <person name="Igai K."/>
            <person name="Murakami T."/>
            <person name="Sugaya K."/>
            <person name="Morikawa T."/>
            <person name="Nagura Y."/>
            <person name="Yuki M."/>
            <person name="Deevong P."/>
            <person name="Inoue T."/>
            <person name="Kihara K."/>
            <person name="Lo N."/>
            <person name="Yamada A."/>
            <person name="Ohkuma M."/>
            <person name="Hongoh Y."/>
        </authorList>
    </citation>
    <scope>NUCLEOTIDE SEQUENCE [LARGE SCALE GENOMIC DNA]</scope>
    <source>
        <strain evidence="2">RsDinE6-01</strain>
    </source>
</reference>
<feature type="transmembrane region" description="Helical" evidence="1">
    <location>
        <begin position="652"/>
        <end position="674"/>
    </location>
</feature>
<sequence length="759" mass="86083">MNQAISGMTPFESMQRIAKFALQVYYQHGGTRTLSQIWGEIESLAGRDSISCQIDRDYYNGNTYPIILKKVFTQLDKQFGLKENPQSLMDRFQVTGKEKYDGALDAKRMHYKKIDDIFHDIFPQITGAKSASGDPVLNDEEQETLILMVNALPTIHEIADAPFQHNLDKDNLRLSSMMEEIMFFFKPQRDGSMVNVDTGSVNSGQELIFDGDNTDAAMQDMINFQRLKARVQNRYGQVQPQGCFDSKNLLAFFRVMRRVSEIAAPKSDVPPSMLFGLIFRTLFPYVVATAGMIAVSFIFPTTIPFMIGAFLVTFALSAQKIKDAWTIWSRRKELAAFFMPGFLRKTWDFTKKYTSIEDLRTMIEQLLSGKYYSEQPVTIHGCSPDEEDKKVKQGQKARWFAADKENYFVELLARKLYEKQLKESGLNQKLVVDQMEYFKRAPTDDLFPMSMIFNYHFSLLMSTTLLTGISAFQFAGIVSSFIGGPMLGIAIVGILNLIAFFRVKHQIFTTRDATDGTTLKRARNAESYANMDYSAMSNKLWRLDTSLAKGEFNTTQGNIVAQIESLQSIMLDIIATKKYEAEAKLNNRARIADNSGNVYSKVDVLYWQANNLFIKAAKNMPRIALGLAIASPVIRAVLSLAVVPIFGALPVLTALFSVPVSFALIAFAIISNLMSYSRLQKANNGGVLEVLDPDSFDRNVRWMDEFPTNKAYETAKRQLKFLRKLENTVKKHDEGSPETQKKLNAYKKLFDYEEVESHE</sequence>
<feature type="transmembrane region" description="Helical" evidence="1">
    <location>
        <begin position="623"/>
        <end position="646"/>
    </location>
</feature>
<evidence type="ECO:0000256" key="1">
    <source>
        <dbReference type="SAM" id="Phobius"/>
    </source>
</evidence>
<feature type="transmembrane region" description="Helical" evidence="1">
    <location>
        <begin position="457"/>
        <end position="475"/>
    </location>
</feature>
<dbReference type="Proteomes" id="UP000282196">
    <property type="component" value="Unassembled WGS sequence"/>
</dbReference>
<feature type="transmembrane region" description="Helical" evidence="1">
    <location>
        <begin position="282"/>
        <end position="299"/>
    </location>
</feature>
<dbReference type="EMBL" id="BGZP01000005">
    <property type="protein sequence ID" value="GBR77582.1"/>
    <property type="molecule type" value="Genomic_DNA"/>
</dbReference>
<feature type="transmembrane region" description="Helical" evidence="1">
    <location>
        <begin position="481"/>
        <end position="501"/>
    </location>
</feature>
<gene>
    <name evidence="2" type="ORF">RDn1_241</name>
</gene>
<organism evidence="2 3">
    <name type="scientific">Candidatus Termititenax dinenymphae</name>
    <dbReference type="NCBI Taxonomy" id="2218523"/>
    <lineage>
        <taxon>Bacteria</taxon>
        <taxon>Bacillati</taxon>
        <taxon>Candidatus Margulisiibacteriota</taxon>
        <taxon>Candidatus Termititenacia</taxon>
        <taxon>Candidatus Termititenacales</taxon>
        <taxon>Candidatus Termititenacaceae</taxon>
        <taxon>Candidatus Termititenax</taxon>
    </lineage>
</organism>
<keyword evidence="1" id="KW-0472">Membrane</keyword>
<keyword evidence="1" id="KW-0812">Transmembrane</keyword>